<dbReference type="AlphaFoldDB" id="A0A6J4QTV9"/>
<proteinExistence type="predicted"/>
<name>A0A6J4QTV9_9ACTN</name>
<gene>
    <name evidence="2" type="ORF">AVDCRST_MAG28-2301</name>
</gene>
<feature type="non-terminal residue" evidence="2">
    <location>
        <position position="1"/>
    </location>
</feature>
<evidence type="ECO:0000256" key="1">
    <source>
        <dbReference type="SAM" id="MobiDB-lite"/>
    </source>
</evidence>
<feature type="non-terminal residue" evidence="2">
    <location>
        <position position="106"/>
    </location>
</feature>
<accession>A0A6J4QTV9</accession>
<feature type="compositionally biased region" description="Basic residues" evidence="1">
    <location>
        <begin position="80"/>
        <end position="97"/>
    </location>
</feature>
<reference evidence="2" key="1">
    <citation type="submission" date="2020-02" db="EMBL/GenBank/DDBJ databases">
        <authorList>
            <person name="Meier V. D."/>
        </authorList>
    </citation>
    <scope>NUCLEOTIDE SEQUENCE</scope>
    <source>
        <strain evidence="2">AVDCRST_MAG28</strain>
    </source>
</reference>
<sequence length="106" mass="11772">ERADEQACGTLQAPWAQPAAICRRRTHLSARRCRCGPRGLWCTARYRGLRVPVRTPSHGGTGCGKHHRRSGGDEGLGARNGRRTRYPGPRGRRRPRHDGRVCGLPV</sequence>
<evidence type="ECO:0000313" key="2">
    <source>
        <dbReference type="EMBL" id="CAA9454940.1"/>
    </source>
</evidence>
<organism evidence="2">
    <name type="scientific">uncultured Rubrobacteraceae bacterium</name>
    <dbReference type="NCBI Taxonomy" id="349277"/>
    <lineage>
        <taxon>Bacteria</taxon>
        <taxon>Bacillati</taxon>
        <taxon>Actinomycetota</taxon>
        <taxon>Rubrobacteria</taxon>
        <taxon>Rubrobacterales</taxon>
        <taxon>Rubrobacteraceae</taxon>
        <taxon>environmental samples</taxon>
    </lineage>
</organism>
<protein>
    <submittedName>
        <fullName evidence="2">Uncharacterized protein</fullName>
    </submittedName>
</protein>
<feature type="region of interest" description="Disordered" evidence="1">
    <location>
        <begin position="53"/>
        <end position="106"/>
    </location>
</feature>
<dbReference type="EMBL" id="CADCVE010000047">
    <property type="protein sequence ID" value="CAA9454940.1"/>
    <property type="molecule type" value="Genomic_DNA"/>
</dbReference>